<dbReference type="NCBIfam" id="TIGR00006">
    <property type="entry name" value="16S rRNA (cytosine(1402)-N(4))-methyltransferase RsmH"/>
    <property type="match status" value="1"/>
</dbReference>
<dbReference type="InterPro" id="IPR023397">
    <property type="entry name" value="SAM-dep_MeTrfase_MraW_recog"/>
</dbReference>
<dbReference type="GO" id="GO:0005737">
    <property type="term" value="C:cytoplasm"/>
    <property type="evidence" value="ECO:0007669"/>
    <property type="project" value="UniProtKB-SubCell"/>
</dbReference>
<dbReference type="HAMAP" id="MF_01007">
    <property type="entry name" value="16SrRNA_methyltr_H"/>
    <property type="match status" value="1"/>
</dbReference>
<dbReference type="EC" id="2.1.1.199" evidence="6"/>
<dbReference type="Proteomes" id="UP000002745">
    <property type="component" value="Chromosome"/>
</dbReference>
<evidence type="ECO:0000256" key="2">
    <source>
        <dbReference type="ARBA" id="ARBA00022552"/>
    </source>
</evidence>
<keyword evidence="5 6" id="KW-0949">S-adenosyl-L-methionine</keyword>
<dbReference type="GO" id="GO:0071424">
    <property type="term" value="F:rRNA (cytosine-N4-)-methyltransferase activity"/>
    <property type="evidence" value="ECO:0007669"/>
    <property type="project" value="UniProtKB-UniRule"/>
</dbReference>
<keyword evidence="6" id="KW-0963">Cytoplasm</keyword>
<name>C6XME4_HIRBI</name>
<sequence>MTQEGTHIPVLLEPVVEALAPTDGRVYIDGTYGGGGYSRAVMAVADCTVLAVDRDPDAMQRAWDHAGKDPRLKPAPGRFGELDLAARAAGHEYVDGVMLDLGVSSYQIDQAERGFSFMRDGPLDMRMEQHGPSAADAVNLLSEKDLASIFHFYGEEPASRRIAKFIVKRRDEEKFTRTLDLANLIESSVGGRRGKKTHPATRVFQALRLYVNDELGELVRALVASEEIITSGGRLVVVTFHSLEDRIVKTFLRERGGAMGGGSRHAPEAPAGKSPTFELVARKAIDPTDEEVAGNPRSRSSKLRWAIRTDAPTWGEKSGLNSRIPSLDVLEALLAE</sequence>
<dbReference type="GO" id="GO:0070475">
    <property type="term" value="P:rRNA base methylation"/>
    <property type="evidence" value="ECO:0007669"/>
    <property type="project" value="UniProtKB-UniRule"/>
</dbReference>
<dbReference type="eggNOG" id="COG0275">
    <property type="taxonomic scope" value="Bacteria"/>
</dbReference>
<accession>C6XME4</accession>
<dbReference type="STRING" id="582402.Hbal_0385"/>
<comment type="similarity">
    <text evidence="1 6">Belongs to the methyltransferase superfamily. RsmH family.</text>
</comment>
<evidence type="ECO:0000256" key="3">
    <source>
        <dbReference type="ARBA" id="ARBA00022603"/>
    </source>
</evidence>
<evidence type="ECO:0000256" key="1">
    <source>
        <dbReference type="ARBA" id="ARBA00010396"/>
    </source>
</evidence>
<keyword evidence="2 6" id="KW-0698">rRNA processing</keyword>
<evidence type="ECO:0000256" key="4">
    <source>
        <dbReference type="ARBA" id="ARBA00022679"/>
    </source>
</evidence>
<reference evidence="8" key="1">
    <citation type="journal article" date="2011" name="J. Bacteriol.">
        <title>Genome sequences of eight morphologically diverse alphaproteobacteria.</title>
        <authorList>
            <consortium name="US DOE Joint Genome Institute"/>
            <person name="Brown P.J."/>
            <person name="Kysela D.T."/>
            <person name="Buechlein A."/>
            <person name="Hemmerich C."/>
            <person name="Brun Y.V."/>
        </authorList>
    </citation>
    <scope>NUCLEOTIDE SEQUENCE [LARGE SCALE GENOMIC DNA]</scope>
    <source>
        <strain evidence="8">ATCC 49814 / DSM 5838 / IFAM 1418</strain>
    </source>
</reference>
<evidence type="ECO:0000313" key="8">
    <source>
        <dbReference type="Proteomes" id="UP000002745"/>
    </source>
</evidence>
<evidence type="ECO:0000313" key="7">
    <source>
        <dbReference type="EMBL" id="ACT58087.1"/>
    </source>
</evidence>
<dbReference type="OrthoDB" id="9806637at2"/>
<dbReference type="InterPro" id="IPR002903">
    <property type="entry name" value="RsmH"/>
</dbReference>
<comment type="subcellular location">
    <subcellularLocation>
        <location evidence="6">Cytoplasm</location>
    </subcellularLocation>
</comment>
<dbReference type="Pfam" id="PF01795">
    <property type="entry name" value="Methyltransf_5"/>
    <property type="match status" value="1"/>
</dbReference>
<dbReference type="KEGG" id="hba:Hbal_0385"/>
<keyword evidence="3 6" id="KW-0489">Methyltransferase</keyword>
<dbReference type="PIRSF" id="PIRSF004486">
    <property type="entry name" value="MraW"/>
    <property type="match status" value="1"/>
</dbReference>
<feature type="binding site" evidence="6">
    <location>
        <position position="100"/>
    </location>
    <ligand>
        <name>S-adenosyl-L-methionine</name>
        <dbReference type="ChEBI" id="CHEBI:59789"/>
    </ligand>
</feature>
<dbReference type="HOGENOM" id="CLU_038422_1_1_5"/>
<dbReference type="Gene3D" id="1.10.150.170">
    <property type="entry name" value="Putative methyltransferase TM0872, insert domain"/>
    <property type="match status" value="1"/>
</dbReference>
<evidence type="ECO:0000256" key="6">
    <source>
        <dbReference type="HAMAP-Rule" id="MF_01007"/>
    </source>
</evidence>
<gene>
    <name evidence="6" type="primary">rsmH</name>
    <name evidence="7" type="ordered locus">Hbal_0385</name>
</gene>
<feature type="binding site" evidence="6">
    <location>
        <position position="79"/>
    </location>
    <ligand>
        <name>S-adenosyl-L-methionine</name>
        <dbReference type="ChEBI" id="CHEBI:59789"/>
    </ligand>
</feature>
<dbReference type="AlphaFoldDB" id="C6XME4"/>
<dbReference type="EMBL" id="CP001678">
    <property type="protein sequence ID" value="ACT58087.1"/>
    <property type="molecule type" value="Genomic_DNA"/>
</dbReference>
<feature type="binding site" evidence="6">
    <location>
        <position position="53"/>
    </location>
    <ligand>
        <name>S-adenosyl-L-methionine</name>
        <dbReference type="ChEBI" id="CHEBI:59789"/>
    </ligand>
</feature>
<evidence type="ECO:0000256" key="5">
    <source>
        <dbReference type="ARBA" id="ARBA00022691"/>
    </source>
</evidence>
<dbReference type="InterPro" id="IPR029063">
    <property type="entry name" value="SAM-dependent_MTases_sf"/>
</dbReference>
<dbReference type="PANTHER" id="PTHR11265:SF0">
    <property type="entry name" value="12S RRNA N4-METHYLCYTIDINE METHYLTRANSFERASE"/>
    <property type="match status" value="1"/>
</dbReference>
<keyword evidence="8" id="KW-1185">Reference proteome</keyword>
<dbReference type="RefSeq" id="WP_015826237.1">
    <property type="nucleotide sequence ID" value="NC_012982.1"/>
</dbReference>
<proteinExistence type="inferred from homology"/>
<comment type="function">
    <text evidence="6">Specifically methylates the N4 position of cytidine in position 1402 (C1402) of 16S rRNA.</text>
</comment>
<dbReference type="SUPFAM" id="SSF53335">
    <property type="entry name" value="S-adenosyl-L-methionine-dependent methyltransferases"/>
    <property type="match status" value="1"/>
</dbReference>
<dbReference type="PANTHER" id="PTHR11265">
    <property type="entry name" value="S-ADENOSYL-METHYLTRANSFERASE MRAW"/>
    <property type="match status" value="1"/>
</dbReference>
<protein>
    <recommendedName>
        <fullName evidence="6">Ribosomal RNA small subunit methyltransferase H</fullName>
        <ecNumber evidence="6">2.1.1.199</ecNumber>
    </recommendedName>
    <alternativeName>
        <fullName evidence="6">16S rRNA m(4)C1402 methyltransferase</fullName>
    </alternativeName>
    <alternativeName>
        <fullName evidence="6">rRNA (cytosine-N(4)-)-methyltransferase RsmH</fullName>
    </alternativeName>
</protein>
<feature type="binding site" evidence="6">
    <location>
        <begin position="35"/>
        <end position="37"/>
    </location>
    <ligand>
        <name>S-adenosyl-L-methionine</name>
        <dbReference type="ChEBI" id="CHEBI:59789"/>
    </ligand>
</feature>
<dbReference type="SUPFAM" id="SSF81799">
    <property type="entry name" value="Putative methyltransferase TM0872, insert domain"/>
    <property type="match status" value="1"/>
</dbReference>
<organism evidence="7 8">
    <name type="scientific">Hirschia baltica (strain ATCC 49814 / DSM 5838 / IFAM 1418)</name>
    <dbReference type="NCBI Taxonomy" id="582402"/>
    <lineage>
        <taxon>Bacteria</taxon>
        <taxon>Pseudomonadati</taxon>
        <taxon>Pseudomonadota</taxon>
        <taxon>Alphaproteobacteria</taxon>
        <taxon>Hyphomonadales</taxon>
        <taxon>Hyphomonadaceae</taxon>
        <taxon>Hirschia</taxon>
    </lineage>
</organism>
<feature type="binding site" evidence="6">
    <location>
        <position position="107"/>
    </location>
    <ligand>
        <name>S-adenosyl-L-methionine</name>
        <dbReference type="ChEBI" id="CHEBI:59789"/>
    </ligand>
</feature>
<dbReference type="Gene3D" id="3.40.50.150">
    <property type="entry name" value="Vaccinia Virus protein VP39"/>
    <property type="match status" value="1"/>
</dbReference>
<keyword evidence="4 6" id="KW-0808">Transferase</keyword>
<comment type="catalytic activity">
    <reaction evidence="6">
        <text>cytidine(1402) in 16S rRNA + S-adenosyl-L-methionine = N(4)-methylcytidine(1402) in 16S rRNA + S-adenosyl-L-homocysteine + H(+)</text>
        <dbReference type="Rhea" id="RHEA:42928"/>
        <dbReference type="Rhea" id="RHEA-COMP:10286"/>
        <dbReference type="Rhea" id="RHEA-COMP:10287"/>
        <dbReference type="ChEBI" id="CHEBI:15378"/>
        <dbReference type="ChEBI" id="CHEBI:57856"/>
        <dbReference type="ChEBI" id="CHEBI:59789"/>
        <dbReference type="ChEBI" id="CHEBI:74506"/>
        <dbReference type="ChEBI" id="CHEBI:82748"/>
        <dbReference type="EC" id="2.1.1.199"/>
    </reaction>
</comment>